<dbReference type="STRING" id="984486.A0A1E3QM94"/>
<dbReference type="InterPro" id="IPR029063">
    <property type="entry name" value="SAM-dependent_MTases_sf"/>
</dbReference>
<gene>
    <name evidence="10" type="ORF">BABINDRAFT_172073</name>
</gene>
<dbReference type="RefSeq" id="XP_018984098.1">
    <property type="nucleotide sequence ID" value="XM_019130855.1"/>
</dbReference>
<dbReference type="GO" id="GO:0002940">
    <property type="term" value="P:tRNA N2-guanine methylation"/>
    <property type="evidence" value="ECO:0007669"/>
    <property type="project" value="EnsemblFungi"/>
</dbReference>
<evidence type="ECO:0000313" key="11">
    <source>
        <dbReference type="Proteomes" id="UP000094336"/>
    </source>
</evidence>
<organism evidence="10 11">
    <name type="scientific">Babjeviella inositovora NRRL Y-12698</name>
    <dbReference type="NCBI Taxonomy" id="984486"/>
    <lineage>
        <taxon>Eukaryota</taxon>
        <taxon>Fungi</taxon>
        <taxon>Dikarya</taxon>
        <taxon>Ascomycota</taxon>
        <taxon>Saccharomycotina</taxon>
        <taxon>Pichiomycetes</taxon>
        <taxon>Serinales incertae sedis</taxon>
        <taxon>Babjeviella</taxon>
    </lineage>
</organism>
<protein>
    <recommendedName>
        <fullName evidence="7 9">tRNA (guanine(26)-N(2))-dimethyltransferase</fullName>
        <ecNumber evidence="7 9">2.1.1.216</ecNumber>
    </recommendedName>
</protein>
<evidence type="ECO:0000256" key="2">
    <source>
        <dbReference type="ARBA" id="ARBA00022603"/>
    </source>
</evidence>
<evidence type="ECO:0000256" key="7">
    <source>
        <dbReference type="ARBA" id="ARBA00039099"/>
    </source>
</evidence>
<dbReference type="PROSITE" id="PS51626">
    <property type="entry name" value="SAM_MT_TRM1"/>
    <property type="match status" value="1"/>
</dbReference>
<keyword evidence="1 9" id="KW-0820">tRNA-binding</keyword>
<reference evidence="11" key="1">
    <citation type="submission" date="2016-05" db="EMBL/GenBank/DDBJ databases">
        <title>Comparative genomics of biotechnologically important yeasts.</title>
        <authorList>
            <consortium name="DOE Joint Genome Institute"/>
            <person name="Riley R."/>
            <person name="Haridas S."/>
            <person name="Wolfe K.H."/>
            <person name="Lopes M.R."/>
            <person name="Hittinger C.T."/>
            <person name="Goker M."/>
            <person name="Salamov A."/>
            <person name="Wisecaver J."/>
            <person name="Long T.M."/>
            <person name="Aerts A.L."/>
            <person name="Barry K."/>
            <person name="Choi C."/>
            <person name="Clum A."/>
            <person name="Coughlan A.Y."/>
            <person name="Deshpande S."/>
            <person name="Douglass A.P."/>
            <person name="Hanson S.J."/>
            <person name="Klenk H.-P."/>
            <person name="Labutti K."/>
            <person name="Lapidus A."/>
            <person name="Lindquist E."/>
            <person name="Lipzen A."/>
            <person name="Meier-Kolthoff J.P."/>
            <person name="Ohm R.A."/>
            <person name="Otillar R.P."/>
            <person name="Pangilinan J."/>
            <person name="Peng Y."/>
            <person name="Rokas A."/>
            <person name="Rosa C.A."/>
            <person name="Scheuner C."/>
            <person name="Sibirny A.A."/>
            <person name="Slot J.C."/>
            <person name="Stielow J.B."/>
            <person name="Sun H."/>
            <person name="Kurtzman C.P."/>
            <person name="Blackwell M."/>
            <person name="Grigoriev I.V."/>
            <person name="Jeffries T.W."/>
        </authorList>
    </citation>
    <scope>NUCLEOTIDE SEQUENCE [LARGE SCALE GENOMIC DNA]</scope>
    <source>
        <strain evidence="11">NRRL Y-12698</strain>
    </source>
</reference>
<sequence length="537" mass="58870">MSTNTPLNIDDYTVITEGKAHILTPKEYKVFYNPVQQFNRDLSTAGIRAWSELYVAEQEAKKQEKIKETEEIKEMNVKAEPSTPAPFINILEALSATGLRAIRYGKEIPLVKNVVANDMLDEAVYAINRNIEYNAASNVVANHGDAIKYMSNLPSDKTFHVVDLDPYGTAAPFIDSALNAISNDGLMLVTCTDLGVLAGAGFPEKCFALYGGTTLPKGASHEAALRLVLHMIATTAAKYKKAIEPVLCLSIDFYVRLFIRVRTSPIKVKELASNTMITYHCSGCGANANQRLGKCETNAKGTANKFGWAAGPPVSSHCHNCGFLNHVCGPMWAGPLQNHTFIDKILAINATLDDETYGTRARITGMLTLARQELSDAPFYFDPTKLTSILKTQPIPMKSLVAALGNSGFEVSLTHASSGAIKTNAPWSVVLEVFKQKLAEKLEIADESAKAKLQSSANGSKNITSGMAGYKIMNQDLTQSFSKELKERLGITEQTPFIVDFETPNEVSKRVEKLRKVKIVRFQQNPTKNWGPKAKPQ</sequence>
<keyword evidence="11" id="KW-1185">Reference proteome</keyword>
<keyword evidence="3 9" id="KW-0808">Transferase</keyword>
<dbReference type="GO" id="GO:0160104">
    <property type="term" value="F:tRNA (guanine(26)-N2)-dimethyltransferase activity"/>
    <property type="evidence" value="ECO:0007669"/>
    <property type="project" value="UniProtKB-UniRule"/>
</dbReference>
<dbReference type="OrthoDB" id="6349953at2759"/>
<evidence type="ECO:0000256" key="5">
    <source>
        <dbReference type="ARBA" id="ARBA00022694"/>
    </source>
</evidence>
<proteinExistence type="inferred from homology"/>
<dbReference type="GO" id="GO:0140691">
    <property type="term" value="F:RNA folding chaperone"/>
    <property type="evidence" value="ECO:0007669"/>
    <property type="project" value="EnsemblFungi"/>
</dbReference>
<dbReference type="GO" id="GO:0160103">
    <property type="term" value="F:tRNA (guanine(26)-N2/guanine(27)-N2)-dimethyltransferase activity"/>
    <property type="evidence" value="ECO:0007669"/>
    <property type="project" value="EnsemblFungi"/>
</dbReference>
<dbReference type="AlphaFoldDB" id="A0A1E3QM94"/>
<dbReference type="EMBL" id="KV454434">
    <property type="protein sequence ID" value="ODQ78770.1"/>
    <property type="molecule type" value="Genomic_DNA"/>
</dbReference>
<comment type="similarity">
    <text evidence="9">Belongs to the class I-like SAM-binding methyltransferase superfamily. Trm1 family.</text>
</comment>
<dbReference type="PANTHER" id="PTHR10631">
    <property type="entry name" value="N 2 ,N 2 -DIMETHYLGUANOSINE TRNA METHYLTRANSFERASE"/>
    <property type="match status" value="1"/>
</dbReference>
<evidence type="ECO:0000313" key="10">
    <source>
        <dbReference type="EMBL" id="ODQ78770.1"/>
    </source>
</evidence>
<evidence type="ECO:0000256" key="6">
    <source>
        <dbReference type="ARBA" id="ARBA00022884"/>
    </source>
</evidence>
<dbReference type="NCBIfam" id="TIGR00308">
    <property type="entry name" value="TRM1"/>
    <property type="match status" value="1"/>
</dbReference>
<dbReference type="GeneID" id="30148708"/>
<comment type="catalytic activity">
    <reaction evidence="8 9">
        <text>guanosine(26) in tRNA + 2 S-adenosyl-L-methionine = N(2)-dimethylguanosine(26) in tRNA + 2 S-adenosyl-L-homocysteine + 2 H(+)</text>
        <dbReference type="Rhea" id="RHEA:43140"/>
        <dbReference type="Rhea" id="RHEA-COMP:10359"/>
        <dbReference type="Rhea" id="RHEA-COMP:10360"/>
        <dbReference type="ChEBI" id="CHEBI:15378"/>
        <dbReference type="ChEBI" id="CHEBI:57856"/>
        <dbReference type="ChEBI" id="CHEBI:59789"/>
        <dbReference type="ChEBI" id="CHEBI:74269"/>
        <dbReference type="ChEBI" id="CHEBI:74513"/>
        <dbReference type="EC" id="2.1.1.216"/>
    </reaction>
</comment>
<accession>A0A1E3QM94</accession>
<dbReference type="Pfam" id="PF02005">
    <property type="entry name" value="TRM"/>
    <property type="match status" value="1"/>
</dbReference>
<dbReference type="Gene3D" id="3.30.56.70">
    <property type="entry name" value="N2,N2-dimethylguanosine tRNA methyltransferase, C-terminal domain"/>
    <property type="match status" value="1"/>
</dbReference>
<keyword evidence="4 9" id="KW-0949">S-adenosyl-L-methionine</keyword>
<dbReference type="FunFam" id="3.30.56.70:FF:000001">
    <property type="entry name" value="tRNA (guanine(26)-N(2))-dimethyltransferase"/>
    <property type="match status" value="1"/>
</dbReference>
<dbReference type="GO" id="GO:0005637">
    <property type="term" value="C:nuclear inner membrane"/>
    <property type="evidence" value="ECO:0007669"/>
    <property type="project" value="EnsemblFungi"/>
</dbReference>
<evidence type="ECO:0000256" key="1">
    <source>
        <dbReference type="ARBA" id="ARBA00022555"/>
    </source>
</evidence>
<dbReference type="PANTHER" id="PTHR10631:SF3">
    <property type="entry name" value="TRNA (GUANINE(26)-N(2))-DIMETHYLTRANSFERASE"/>
    <property type="match status" value="1"/>
</dbReference>
<keyword evidence="5 9" id="KW-0819">tRNA processing</keyword>
<dbReference type="InterPro" id="IPR002905">
    <property type="entry name" value="Trm1"/>
</dbReference>
<keyword evidence="2 9" id="KW-0489">Methyltransferase</keyword>
<name>A0A1E3QM94_9ASCO</name>
<evidence type="ECO:0000256" key="3">
    <source>
        <dbReference type="ARBA" id="ARBA00022679"/>
    </source>
</evidence>
<dbReference type="SUPFAM" id="SSF53335">
    <property type="entry name" value="S-adenosyl-L-methionine-dependent methyltransferases"/>
    <property type="match status" value="1"/>
</dbReference>
<dbReference type="Proteomes" id="UP000094336">
    <property type="component" value="Unassembled WGS sequence"/>
</dbReference>
<dbReference type="EC" id="2.1.1.216" evidence="7 9"/>
<keyword evidence="6 9" id="KW-0694">RNA-binding</keyword>
<dbReference type="InterPro" id="IPR042296">
    <property type="entry name" value="tRNA_met_Trm1_C"/>
</dbReference>
<dbReference type="CDD" id="cd02440">
    <property type="entry name" value="AdoMet_MTases"/>
    <property type="match status" value="1"/>
</dbReference>
<evidence type="ECO:0000256" key="9">
    <source>
        <dbReference type="PROSITE-ProRule" id="PRU00958"/>
    </source>
</evidence>
<dbReference type="GO" id="GO:0005739">
    <property type="term" value="C:mitochondrion"/>
    <property type="evidence" value="ECO:0007669"/>
    <property type="project" value="EnsemblFungi"/>
</dbReference>
<dbReference type="Gene3D" id="3.40.50.150">
    <property type="entry name" value="Vaccinia Virus protein VP39"/>
    <property type="match status" value="1"/>
</dbReference>
<evidence type="ECO:0000256" key="4">
    <source>
        <dbReference type="ARBA" id="ARBA00022691"/>
    </source>
</evidence>
<evidence type="ECO:0000256" key="8">
    <source>
        <dbReference type="ARBA" id="ARBA00051897"/>
    </source>
</evidence>
<dbReference type="GO" id="GO:0000049">
    <property type="term" value="F:tRNA binding"/>
    <property type="evidence" value="ECO:0007669"/>
    <property type="project" value="UniProtKB-UniRule"/>
</dbReference>